<dbReference type="AlphaFoldDB" id="A0A162X8D8"/>
<accession>A0A162X8D8</accession>
<protein>
    <submittedName>
        <fullName evidence="2">Uncharacterized protein</fullName>
    </submittedName>
</protein>
<comment type="caution">
    <text evidence="2">The sequence shown here is derived from an EMBL/GenBank/DDBJ whole genome shotgun (WGS) entry which is preliminary data.</text>
</comment>
<feature type="compositionally biased region" description="Acidic residues" evidence="1">
    <location>
        <begin position="507"/>
        <end position="517"/>
    </location>
</feature>
<dbReference type="EMBL" id="JYNV01000292">
    <property type="protein sequence ID" value="KZM19398.1"/>
    <property type="molecule type" value="Genomic_DNA"/>
</dbReference>
<feature type="region of interest" description="Disordered" evidence="1">
    <location>
        <begin position="507"/>
        <end position="536"/>
    </location>
</feature>
<dbReference type="SUPFAM" id="SSF57850">
    <property type="entry name" value="RING/U-box"/>
    <property type="match status" value="1"/>
</dbReference>
<dbReference type="PROSITE" id="PS50135">
    <property type="entry name" value="ZF_ZZ_2"/>
    <property type="match status" value="1"/>
</dbReference>
<dbReference type="PANTHER" id="PTHR24148:SF82">
    <property type="entry name" value="HETEROKARYON INCOMPATIBILITY DOMAIN-CONTAINING PROTEIN"/>
    <property type="match status" value="1"/>
</dbReference>
<dbReference type="OrthoDB" id="3553147at2759"/>
<proteinExistence type="predicted"/>
<name>A0A162X8D8_DIDRA</name>
<dbReference type="Gene3D" id="3.30.60.90">
    <property type="match status" value="1"/>
</dbReference>
<dbReference type="GO" id="GO:0008270">
    <property type="term" value="F:zinc ion binding"/>
    <property type="evidence" value="ECO:0007669"/>
    <property type="project" value="InterPro"/>
</dbReference>
<evidence type="ECO:0000313" key="3">
    <source>
        <dbReference type="Proteomes" id="UP000076837"/>
    </source>
</evidence>
<evidence type="ECO:0000313" key="2">
    <source>
        <dbReference type="EMBL" id="KZM19398.1"/>
    </source>
</evidence>
<sequence length="536" mass="61015">MDRWQPLSTSDQQIRLLEVAPREQDSKSVNCILKIVSLLSDPTYEALSYVWGEWEDSMEIILDGSKHTVTKNLHDALKVMQNANRPRTLWVDAVCIDQTNIQERTSQVAMMDKIYFQAEQVLVWLGERSKTDVSDKVPLYGKDHARHYEEAPYDLFALNLRFDTWWYRAWTFQEATGKHTSFSDLTRIEQALAKRILFHSGNNVFTDKDLEDYIESVRLHLFSADACCRGVFDKPGTRNLAKTAFSSPYIHLTHILDSRRMRTQRTEDLVSLILDNGIRSATDPRDLVNGFVGLAVNPPSDLIRYDLPPHEWVIHVTGSLIRHSQSLDALRHVTADQDEHGAPLQRNCAQRGVKNDWLRMNNLPSWCPDWTQATRLRHFQERSQRRLILKDRFAAAKGTTADAKIRNNTVLEVSGILSDSVASVGKLSDRSQVPNNACLLQWSRLVANSPAIHDATCDGCSKTICGVRHKCKICPDFDLCHPCFLGAEGIHPDHAFKHLQPDCSVEEIDSETDEDSDSVTTDGQQHTQDSVWRDLD</sequence>
<reference evidence="2 3" key="1">
    <citation type="journal article" date="2016" name="Sci. Rep.">
        <title>Draft genome sequencing and secretome analysis of fungal phytopathogen Ascochyta rabiei provides insight into the necrotrophic effector repertoire.</title>
        <authorList>
            <person name="Verma S."/>
            <person name="Gazara R.K."/>
            <person name="Nizam S."/>
            <person name="Parween S."/>
            <person name="Chattopadhyay D."/>
            <person name="Verma P.K."/>
        </authorList>
    </citation>
    <scope>NUCLEOTIDE SEQUENCE [LARGE SCALE GENOMIC DNA]</scope>
    <source>
        <strain evidence="2 3">ArDII</strain>
    </source>
</reference>
<dbReference type="SMART" id="SM00291">
    <property type="entry name" value="ZnF_ZZ"/>
    <property type="match status" value="1"/>
</dbReference>
<dbReference type="CDD" id="cd02249">
    <property type="entry name" value="ZZ"/>
    <property type="match status" value="1"/>
</dbReference>
<dbReference type="PANTHER" id="PTHR24148">
    <property type="entry name" value="ANKYRIN REPEAT DOMAIN-CONTAINING PROTEIN 39 HOMOLOG-RELATED"/>
    <property type="match status" value="1"/>
</dbReference>
<dbReference type="InterPro" id="IPR010730">
    <property type="entry name" value="HET"/>
</dbReference>
<dbReference type="STRING" id="5454.A0A162X8D8"/>
<gene>
    <name evidence="2" type="ORF">ST47_g9453</name>
</gene>
<dbReference type="Pfam" id="PF00569">
    <property type="entry name" value="ZZ"/>
    <property type="match status" value="1"/>
</dbReference>
<dbReference type="InterPro" id="IPR000433">
    <property type="entry name" value="Znf_ZZ"/>
</dbReference>
<organism evidence="2 3">
    <name type="scientific">Didymella rabiei</name>
    <name type="common">Chickpea ascochyta blight fungus</name>
    <name type="synonym">Mycosphaerella rabiei</name>
    <dbReference type="NCBI Taxonomy" id="5454"/>
    <lineage>
        <taxon>Eukaryota</taxon>
        <taxon>Fungi</taxon>
        <taxon>Dikarya</taxon>
        <taxon>Ascomycota</taxon>
        <taxon>Pezizomycotina</taxon>
        <taxon>Dothideomycetes</taxon>
        <taxon>Pleosporomycetidae</taxon>
        <taxon>Pleosporales</taxon>
        <taxon>Pleosporineae</taxon>
        <taxon>Didymellaceae</taxon>
        <taxon>Ascochyta</taxon>
    </lineage>
</organism>
<dbReference type="InterPro" id="IPR052895">
    <property type="entry name" value="HetReg/Transcr_Mod"/>
</dbReference>
<dbReference type="Pfam" id="PF06985">
    <property type="entry name" value="HET"/>
    <property type="match status" value="1"/>
</dbReference>
<evidence type="ECO:0000256" key="1">
    <source>
        <dbReference type="SAM" id="MobiDB-lite"/>
    </source>
</evidence>
<dbReference type="InterPro" id="IPR043145">
    <property type="entry name" value="Znf_ZZ_sf"/>
</dbReference>
<keyword evidence="3" id="KW-1185">Reference proteome</keyword>
<dbReference type="Proteomes" id="UP000076837">
    <property type="component" value="Unassembled WGS sequence"/>
</dbReference>